<proteinExistence type="predicted"/>
<feature type="chain" id="PRO_5045220328" evidence="1">
    <location>
        <begin position="20"/>
        <end position="88"/>
    </location>
</feature>
<name>A0ABV9LTT2_9ALTE</name>
<evidence type="ECO:0000313" key="2">
    <source>
        <dbReference type="EMBL" id="MFC4699574.1"/>
    </source>
</evidence>
<keyword evidence="3" id="KW-1185">Reference proteome</keyword>
<accession>A0ABV9LTT2</accession>
<reference evidence="3" key="1">
    <citation type="journal article" date="2019" name="Int. J. Syst. Evol. Microbiol.">
        <title>The Global Catalogue of Microorganisms (GCM) 10K type strain sequencing project: providing services to taxonomists for standard genome sequencing and annotation.</title>
        <authorList>
            <consortium name="The Broad Institute Genomics Platform"/>
            <consortium name="The Broad Institute Genome Sequencing Center for Infectious Disease"/>
            <person name="Wu L."/>
            <person name="Ma J."/>
        </authorList>
    </citation>
    <scope>NUCLEOTIDE SEQUENCE [LARGE SCALE GENOMIC DNA]</scope>
    <source>
        <strain evidence="3">KACC 12507</strain>
    </source>
</reference>
<protein>
    <submittedName>
        <fullName evidence="2">Uncharacterized protein</fullName>
    </submittedName>
</protein>
<organism evidence="2 3">
    <name type="scientific">Glaciecola siphonariae</name>
    <dbReference type="NCBI Taxonomy" id="521012"/>
    <lineage>
        <taxon>Bacteria</taxon>
        <taxon>Pseudomonadati</taxon>
        <taxon>Pseudomonadota</taxon>
        <taxon>Gammaproteobacteria</taxon>
        <taxon>Alteromonadales</taxon>
        <taxon>Alteromonadaceae</taxon>
        <taxon>Glaciecola</taxon>
    </lineage>
</organism>
<comment type="caution">
    <text evidence="2">The sequence shown here is derived from an EMBL/GenBank/DDBJ whole genome shotgun (WGS) entry which is preliminary data.</text>
</comment>
<evidence type="ECO:0000313" key="3">
    <source>
        <dbReference type="Proteomes" id="UP001595897"/>
    </source>
</evidence>
<dbReference type="RefSeq" id="WP_382406315.1">
    <property type="nucleotide sequence ID" value="NZ_JBHSGU010000002.1"/>
</dbReference>
<gene>
    <name evidence="2" type="ORF">ACFO4O_05315</name>
</gene>
<dbReference type="Proteomes" id="UP001595897">
    <property type="component" value="Unassembled WGS sequence"/>
</dbReference>
<evidence type="ECO:0000256" key="1">
    <source>
        <dbReference type="SAM" id="SignalP"/>
    </source>
</evidence>
<keyword evidence="1" id="KW-0732">Signal</keyword>
<feature type="signal peptide" evidence="1">
    <location>
        <begin position="1"/>
        <end position="19"/>
    </location>
</feature>
<sequence>MKSFTLAVLTAGILNTASAAQPADGYVSSNALSKSEITAILDVKTKQSIDIAPLVITPISVSNEFVLLARDTRSKRTQVSPVKTLGDE</sequence>
<dbReference type="EMBL" id="JBHSGU010000002">
    <property type="protein sequence ID" value="MFC4699574.1"/>
    <property type="molecule type" value="Genomic_DNA"/>
</dbReference>